<evidence type="ECO:0008006" key="2">
    <source>
        <dbReference type="Google" id="ProtNLM"/>
    </source>
</evidence>
<comment type="caution">
    <text evidence="1">The sequence shown here is derived from an EMBL/GenBank/DDBJ whole genome shotgun (WGS) entry which is preliminary data.</text>
</comment>
<proteinExistence type="predicted"/>
<gene>
    <name evidence="1" type="ORF">LCGC14_0326430</name>
</gene>
<dbReference type="InterPro" id="IPR029044">
    <property type="entry name" value="Nucleotide-diphossugar_trans"/>
</dbReference>
<name>A0A0F9W5A6_9ZZZZ</name>
<dbReference type="EMBL" id="LAZR01000225">
    <property type="protein sequence ID" value="KKN80836.1"/>
    <property type="molecule type" value="Genomic_DNA"/>
</dbReference>
<dbReference type="GO" id="GO:0008781">
    <property type="term" value="F:N-acylneuraminate cytidylyltransferase activity"/>
    <property type="evidence" value="ECO:0007669"/>
    <property type="project" value="TreeGrafter"/>
</dbReference>
<dbReference type="PANTHER" id="PTHR21485:SF6">
    <property type="entry name" value="N-ACYLNEURAMINATE CYTIDYLYLTRANSFERASE-RELATED"/>
    <property type="match status" value="1"/>
</dbReference>
<dbReference type="Pfam" id="PF02348">
    <property type="entry name" value="CTP_transf_3"/>
    <property type="match status" value="1"/>
</dbReference>
<organism evidence="1">
    <name type="scientific">marine sediment metagenome</name>
    <dbReference type="NCBI Taxonomy" id="412755"/>
    <lineage>
        <taxon>unclassified sequences</taxon>
        <taxon>metagenomes</taxon>
        <taxon>ecological metagenomes</taxon>
    </lineage>
</organism>
<reference evidence="1" key="1">
    <citation type="journal article" date="2015" name="Nature">
        <title>Complex archaea that bridge the gap between prokaryotes and eukaryotes.</title>
        <authorList>
            <person name="Spang A."/>
            <person name="Saw J.H."/>
            <person name="Jorgensen S.L."/>
            <person name="Zaremba-Niedzwiedzka K."/>
            <person name="Martijn J."/>
            <person name="Lind A.E."/>
            <person name="van Eijk R."/>
            <person name="Schleper C."/>
            <person name="Guy L."/>
            <person name="Ettema T.J."/>
        </authorList>
    </citation>
    <scope>NUCLEOTIDE SEQUENCE</scope>
</reference>
<dbReference type="InterPro" id="IPR003329">
    <property type="entry name" value="Cytidylyl_trans"/>
</dbReference>
<evidence type="ECO:0000313" key="1">
    <source>
        <dbReference type="EMBL" id="KKN80836.1"/>
    </source>
</evidence>
<protein>
    <recommendedName>
        <fullName evidence="2">CMP-N-acetylneuraminic acid synthetase</fullName>
    </recommendedName>
</protein>
<dbReference type="InterPro" id="IPR050793">
    <property type="entry name" value="CMP-NeuNAc_synthase"/>
</dbReference>
<dbReference type="Gene3D" id="3.90.550.10">
    <property type="entry name" value="Spore Coat Polysaccharide Biosynthesis Protein SpsA, Chain A"/>
    <property type="match status" value="1"/>
</dbReference>
<dbReference type="PANTHER" id="PTHR21485">
    <property type="entry name" value="HAD SUPERFAMILY MEMBERS CMAS AND KDSC"/>
    <property type="match status" value="1"/>
</dbReference>
<accession>A0A0F9W5A6</accession>
<dbReference type="AlphaFoldDB" id="A0A0F9W5A6"/>
<sequence length="233" mass="26771">MKILAVIPCRKNSSRVPGKNTMMIAGKPCLRWTLEHVAACSYQPDVVVVSDDPEAQVITEAGGALWLEEPVHLAREFDLFKVLEFVVGETDGEYDCVLLAYANTPIRPSRIFDRMIEHLVATRAQMVNVLTQPQDHPYRMRHSDYRSRIHNFCLGNMRIPSQEFPVVYMETAVGWVYRTTALQQIFADRTSLDGMEHRGIICGYDEVVEIDDQRDVDWAEFLLHRRQTNVDLC</sequence>
<dbReference type="SUPFAM" id="SSF53448">
    <property type="entry name" value="Nucleotide-diphospho-sugar transferases"/>
    <property type="match status" value="1"/>
</dbReference>